<dbReference type="InterPro" id="IPR001296">
    <property type="entry name" value="Glyco_trans_1"/>
</dbReference>
<dbReference type="CDD" id="cd03801">
    <property type="entry name" value="GT4_PimA-like"/>
    <property type="match status" value="1"/>
</dbReference>
<feature type="domain" description="Glycosyltransferase subfamily 4-like N-terminal" evidence="2">
    <location>
        <begin position="17"/>
        <end position="182"/>
    </location>
</feature>
<evidence type="ECO:0000259" key="2">
    <source>
        <dbReference type="Pfam" id="PF13439"/>
    </source>
</evidence>
<dbReference type="InterPro" id="IPR050194">
    <property type="entry name" value="Glycosyltransferase_grp1"/>
</dbReference>
<dbReference type="SUPFAM" id="SSF53756">
    <property type="entry name" value="UDP-Glycosyltransferase/glycogen phosphorylase"/>
    <property type="match status" value="1"/>
</dbReference>
<protein>
    <submittedName>
        <fullName evidence="3">Glycosyltransferase family 1 protein</fullName>
    </submittedName>
</protein>
<gene>
    <name evidence="3" type="ORF">D6D85_06270</name>
</gene>
<dbReference type="InterPro" id="IPR028098">
    <property type="entry name" value="Glyco_trans_4-like_N"/>
</dbReference>
<dbReference type="RefSeq" id="WP_125671170.1">
    <property type="nucleotide sequence ID" value="NZ_RCOS01000075.1"/>
</dbReference>
<dbReference type="Proteomes" id="UP000277582">
    <property type="component" value="Unassembled WGS sequence"/>
</dbReference>
<evidence type="ECO:0000313" key="3">
    <source>
        <dbReference type="EMBL" id="RSN75396.1"/>
    </source>
</evidence>
<dbReference type="AlphaFoldDB" id="A0A3R9X4U8"/>
<evidence type="ECO:0000259" key="1">
    <source>
        <dbReference type="Pfam" id="PF00534"/>
    </source>
</evidence>
<keyword evidence="4" id="KW-1185">Reference proteome</keyword>
<feature type="domain" description="Glycosyl transferase family 1" evidence="1">
    <location>
        <begin position="193"/>
        <end position="360"/>
    </location>
</feature>
<proteinExistence type="predicted"/>
<dbReference type="PANTHER" id="PTHR45947:SF3">
    <property type="entry name" value="SULFOQUINOVOSYL TRANSFERASE SQD2"/>
    <property type="match status" value="1"/>
</dbReference>
<organism evidence="3 4">
    <name type="scientific">Candidatus Methanodesulfokora washburnensis</name>
    <dbReference type="NCBI Taxonomy" id="2478471"/>
    <lineage>
        <taxon>Archaea</taxon>
        <taxon>Thermoproteota</taxon>
        <taxon>Candidatus Korarchaeia</taxon>
        <taxon>Candidatus Korarchaeia incertae sedis</taxon>
        <taxon>Candidatus Methanodesulfokora</taxon>
    </lineage>
</organism>
<dbReference type="OrthoDB" id="132546at2157"/>
<name>A0A3R9X4U8_9CREN</name>
<dbReference type="GO" id="GO:0016757">
    <property type="term" value="F:glycosyltransferase activity"/>
    <property type="evidence" value="ECO:0007669"/>
    <property type="project" value="InterPro"/>
</dbReference>
<keyword evidence="3" id="KW-0808">Transferase</keyword>
<evidence type="ECO:0000313" key="4">
    <source>
        <dbReference type="Proteomes" id="UP000277582"/>
    </source>
</evidence>
<dbReference type="PANTHER" id="PTHR45947">
    <property type="entry name" value="SULFOQUINOVOSYL TRANSFERASE SQD2"/>
    <property type="match status" value="1"/>
</dbReference>
<dbReference type="Gene3D" id="3.40.50.2000">
    <property type="entry name" value="Glycogen Phosphorylase B"/>
    <property type="match status" value="2"/>
</dbReference>
<dbReference type="Pfam" id="PF00534">
    <property type="entry name" value="Glycos_transf_1"/>
    <property type="match status" value="1"/>
</dbReference>
<accession>A0A3R9X4U8</accession>
<dbReference type="Pfam" id="PF13439">
    <property type="entry name" value="Glyco_transf_4"/>
    <property type="match status" value="1"/>
</dbReference>
<comment type="caution">
    <text evidence="3">The sequence shown here is derived from an EMBL/GenBank/DDBJ whole genome shotgun (WGS) entry which is preliminary data.</text>
</comment>
<sequence length="387" mass="44936">MRVLLTSTDNPYITHLGGKHIHMLLLERGLRRLRVDVTTLYYNKRNLGELIKWSLLPILGDKHGYRRKLWWKINYLRRHIPKAYMIDIIHAHDVLSMISVAEEKQKKVLTLHGYFSKENIEFIKNKKVREELYPYLLQLEEEGVNIADYVITVDKRLKEYIISEFDYPADRIAVVHNAVDTDLFRPISEEKQRKLKKMFGFAEEDIIILVPRRLVEKNGVIYGVLSMKYIQNKKLKMIIAGDGPEKSKIAKEAKGDNRIHFIGSIPHKDIFQYYMMADIILIPSITSHEVQEATSLAMLEGMASGKVVICSNIGGMREIVKHMENGILVNEKDPEEIARAIEIMLNNKNLMDKIGENARSYVVKNHSFLAHAQKVLNIYTKLLEEER</sequence>
<reference evidence="3 4" key="1">
    <citation type="submission" date="2018-10" db="EMBL/GenBank/DDBJ databases">
        <title>Co-occurring genomic capacity for anaerobic methane metabolism and dissimilatory sulfite reduction discovered in the Korarchaeota.</title>
        <authorList>
            <person name="Mckay L.J."/>
            <person name="Dlakic M."/>
            <person name="Fields M.W."/>
            <person name="Delmont T.O."/>
            <person name="Eren A.M."/>
            <person name="Jay Z.J."/>
            <person name="Klingelsmith K.B."/>
            <person name="Rusch D.B."/>
            <person name="Inskeep W.P."/>
        </authorList>
    </citation>
    <scope>NUCLEOTIDE SEQUENCE [LARGE SCALE GENOMIC DNA]</scope>
    <source>
        <strain evidence="3 4">MDKW</strain>
    </source>
</reference>
<dbReference type="EMBL" id="RCOS01000075">
    <property type="protein sequence ID" value="RSN75396.1"/>
    <property type="molecule type" value="Genomic_DNA"/>
</dbReference>